<protein>
    <submittedName>
        <fullName evidence="1">Uncharacterized protein</fullName>
    </submittedName>
</protein>
<evidence type="ECO:0000313" key="1">
    <source>
        <dbReference type="EMBL" id="NEI51114.1"/>
    </source>
</evidence>
<comment type="caution">
    <text evidence="1">The sequence shown here is derived from an EMBL/GenBank/DDBJ whole genome shotgun (WGS) entry which is preliminary data.</text>
</comment>
<sequence length="46" mass="5162">MFREDLPENIVKRNACAILRINDHPSQRGRNGLSALAIMSPSCLRP</sequence>
<dbReference type="AlphaFoldDB" id="A0AAE4YTX1"/>
<dbReference type="Proteomes" id="UP000661163">
    <property type="component" value="Unassembled WGS sequence"/>
</dbReference>
<dbReference type="RefSeq" id="WP_164563659.1">
    <property type="nucleotide sequence ID" value="NZ_SIMK01000007.1"/>
</dbReference>
<proteinExistence type="predicted"/>
<evidence type="ECO:0000313" key="2">
    <source>
        <dbReference type="Proteomes" id="UP000661163"/>
    </source>
</evidence>
<name>A0AAE4YTX1_9HYPH</name>
<organism evidence="1 2">
    <name type="scientific">Rhizobium ruizarguesonis</name>
    <dbReference type="NCBI Taxonomy" id="2081791"/>
    <lineage>
        <taxon>Bacteria</taxon>
        <taxon>Pseudomonadati</taxon>
        <taxon>Pseudomonadota</taxon>
        <taxon>Alphaproteobacteria</taxon>
        <taxon>Hyphomicrobiales</taxon>
        <taxon>Rhizobiaceae</taxon>
        <taxon>Rhizobium/Agrobacterium group</taxon>
        <taxon>Rhizobium</taxon>
    </lineage>
</organism>
<gene>
    <name evidence="1" type="ORF">GR217_25895</name>
</gene>
<accession>A0AAE4YTX1</accession>
<reference evidence="1 2" key="1">
    <citation type="submission" date="2019-12" db="EMBL/GenBank/DDBJ databases">
        <title>Rhizobium genotypes associated with high levels of biological nitrogen fixation by grain legumes in a temperate-maritime cropping system.</title>
        <authorList>
            <person name="Maluk M."/>
            <person name="Francesc Ferrando Molina F."/>
            <person name="Lopez Del Egido L."/>
            <person name="Lafos M."/>
            <person name="Langarica-Fuentes A."/>
            <person name="Gebre Yohannes G."/>
            <person name="Young M.W."/>
            <person name="Martin P."/>
            <person name="Gantlett R."/>
            <person name="Kenicer G."/>
            <person name="Hawes C."/>
            <person name="Begg G.S."/>
            <person name="Quilliam R.S."/>
            <person name="Squire G.R."/>
            <person name="Poole P.S."/>
            <person name="Young P.W."/>
            <person name="Iannetta P.M."/>
            <person name="James E.K."/>
        </authorList>
    </citation>
    <scope>NUCLEOTIDE SEQUENCE [LARGE SCALE GENOMIC DNA]</scope>
    <source>
        <strain evidence="1 2">JHI985</strain>
    </source>
</reference>
<dbReference type="EMBL" id="WUFC01000025">
    <property type="protein sequence ID" value="NEI51114.1"/>
    <property type="molecule type" value="Genomic_DNA"/>
</dbReference>